<evidence type="ECO:0000313" key="1">
    <source>
        <dbReference type="EMBL" id="CDW81888.1"/>
    </source>
</evidence>
<reference evidence="1 2" key="1">
    <citation type="submission" date="2014-06" db="EMBL/GenBank/DDBJ databases">
        <authorList>
            <person name="Swart Estienne"/>
        </authorList>
    </citation>
    <scope>NUCLEOTIDE SEQUENCE [LARGE SCALE GENOMIC DNA]</scope>
    <source>
        <strain evidence="1 2">130c</strain>
    </source>
</reference>
<name>A0A078AM38_STYLE</name>
<keyword evidence="1" id="KW-0378">Hydrolase</keyword>
<organism evidence="1 2">
    <name type="scientific">Stylonychia lemnae</name>
    <name type="common">Ciliate</name>
    <dbReference type="NCBI Taxonomy" id="5949"/>
    <lineage>
        <taxon>Eukaryota</taxon>
        <taxon>Sar</taxon>
        <taxon>Alveolata</taxon>
        <taxon>Ciliophora</taxon>
        <taxon>Intramacronucleata</taxon>
        <taxon>Spirotrichea</taxon>
        <taxon>Stichotrichia</taxon>
        <taxon>Sporadotrichida</taxon>
        <taxon>Oxytrichidae</taxon>
        <taxon>Stylonychinae</taxon>
        <taxon>Stylonychia</taxon>
    </lineage>
</organism>
<dbReference type="EMBL" id="CCKQ01010382">
    <property type="protein sequence ID" value="CDW81888.1"/>
    <property type="molecule type" value="Genomic_DNA"/>
</dbReference>
<proteinExistence type="predicted"/>
<dbReference type="GO" id="GO:0006508">
    <property type="term" value="P:proteolysis"/>
    <property type="evidence" value="ECO:0007669"/>
    <property type="project" value="UniProtKB-KW"/>
</dbReference>
<dbReference type="AlphaFoldDB" id="A0A078AM38"/>
<accession>A0A078AM38</accession>
<evidence type="ECO:0000313" key="2">
    <source>
        <dbReference type="Proteomes" id="UP000039865"/>
    </source>
</evidence>
<dbReference type="InParanoid" id="A0A078AM38"/>
<keyword evidence="2" id="KW-1185">Reference proteome</keyword>
<gene>
    <name evidence="1" type="primary">Contig2710.g2913</name>
    <name evidence="1" type="ORF">STYLEM_10912</name>
</gene>
<sequence length="187" mass="20212">MAAAPITLPGTVRTATAVTTWTTASTGGAPGYRQPTITILVPNGINSNQCRIRVSDYYGTLLGDMSDANFTIAPSNDITVTSPNGGESMVGLSTYTISWTNLPSASGQYYLQYSVDNGSSWTNITSNITGNAYAWSVPNIPSNQCLIKVLDYNNTCKFDERRCSRAAPITLRGTRPHSSRTFVWNTH</sequence>
<dbReference type="GO" id="GO:0008233">
    <property type="term" value="F:peptidase activity"/>
    <property type="evidence" value="ECO:0007669"/>
    <property type="project" value="UniProtKB-KW"/>
</dbReference>
<dbReference type="Proteomes" id="UP000039865">
    <property type="component" value="Unassembled WGS sequence"/>
</dbReference>
<keyword evidence="1" id="KW-0645">Protease</keyword>
<protein>
    <submittedName>
        <fullName evidence="1">Subtilisin-like serine protease</fullName>
    </submittedName>
</protein>